<evidence type="ECO:0000256" key="1">
    <source>
        <dbReference type="SAM" id="MobiDB-lite"/>
    </source>
</evidence>
<dbReference type="InterPro" id="IPR019240">
    <property type="entry name" value="DUF2196"/>
</dbReference>
<dbReference type="NCBIfam" id="TIGR03833">
    <property type="entry name" value="YwbE family protein"/>
    <property type="match status" value="1"/>
</dbReference>
<dbReference type="OrthoDB" id="20105at2759"/>
<dbReference type="PANTHER" id="PTHR40069">
    <property type="entry name" value="YWBE PROTEIN"/>
    <property type="match status" value="1"/>
</dbReference>
<dbReference type="Pfam" id="PF09962">
    <property type="entry name" value="DUF2196"/>
    <property type="match status" value="1"/>
</dbReference>
<evidence type="ECO:0000313" key="2">
    <source>
        <dbReference type="EMBL" id="KAG9232814.1"/>
    </source>
</evidence>
<evidence type="ECO:0000313" key="3">
    <source>
        <dbReference type="Proteomes" id="UP000824998"/>
    </source>
</evidence>
<sequence length="214" mass="22704">MNSSRYANRSSRGRGQGRAGFRVNPRDRDPSSVPSIQQLIVGAPVSIVLKADQPTGHEVQGMVAEVLTAGNHPRGIKVRLQDGRVGRVQRMASEADAKAASEGLSGLARNGEPRAQAPTPPRSALSHPKYGDNRLDAPDEPSSKELSLSDYVVVKTARKGKGKKKTGVPGDEAPEPINSTQQDSLVAATTKCPVCGEFEGDEAAVAHHVSEHFD</sequence>
<feature type="compositionally biased region" description="Basic residues" evidence="1">
    <location>
        <begin position="156"/>
        <end position="166"/>
    </location>
</feature>
<feature type="region of interest" description="Disordered" evidence="1">
    <location>
        <begin position="1"/>
        <end position="34"/>
    </location>
</feature>
<dbReference type="AlphaFoldDB" id="A0A9P8C3T9"/>
<reference evidence="2" key="1">
    <citation type="journal article" date="2021" name="IMA Fungus">
        <title>Genomic characterization of three marine fungi, including Emericellopsis atlantica sp. nov. with signatures of a generalist lifestyle and marine biomass degradation.</title>
        <authorList>
            <person name="Hagestad O.C."/>
            <person name="Hou L."/>
            <person name="Andersen J.H."/>
            <person name="Hansen E.H."/>
            <person name="Altermark B."/>
            <person name="Li C."/>
            <person name="Kuhnert E."/>
            <person name="Cox R.J."/>
            <person name="Crous P.W."/>
            <person name="Spatafora J.W."/>
            <person name="Lail K."/>
            <person name="Amirebrahimi M."/>
            <person name="Lipzen A."/>
            <person name="Pangilinan J."/>
            <person name="Andreopoulos W."/>
            <person name="Hayes R.D."/>
            <person name="Ng V."/>
            <person name="Grigoriev I.V."/>
            <person name="Jackson S.A."/>
            <person name="Sutton T.D.S."/>
            <person name="Dobson A.D.W."/>
            <person name="Rama T."/>
        </authorList>
    </citation>
    <scope>NUCLEOTIDE SEQUENCE</scope>
    <source>
        <strain evidence="2">TRa018bII</strain>
    </source>
</reference>
<keyword evidence="3" id="KW-1185">Reference proteome</keyword>
<comment type="caution">
    <text evidence="2">The sequence shown here is derived from an EMBL/GenBank/DDBJ whole genome shotgun (WGS) entry which is preliminary data.</text>
</comment>
<dbReference type="PANTHER" id="PTHR40069:SF1">
    <property type="entry name" value="YWBE PROTEIN"/>
    <property type="match status" value="1"/>
</dbReference>
<gene>
    <name evidence="2" type="ORF">BJ875DRAFT_67442</name>
</gene>
<evidence type="ECO:0008006" key="4">
    <source>
        <dbReference type="Google" id="ProtNLM"/>
    </source>
</evidence>
<dbReference type="EMBL" id="MU251529">
    <property type="protein sequence ID" value="KAG9232814.1"/>
    <property type="molecule type" value="Genomic_DNA"/>
</dbReference>
<dbReference type="Proteomes" id="UP000824998">
    <property type="component" value="Unassembled WGS sequence"/>
</dbReference>
<feature type="compositionally biased region" description="Basic and acidic residues" evidence="1">
    <location>
        <begin position="129"/>
        <end position="143"/>
    </location>
</feature>
<proteinExistence type="predicted"/>
<protein>
    <recommendedName>
        <fullName evidence="4">UBZ4-type domain-containing protein</fullName>
    </recommendedName>
</protein>
<name>A0A9P8C3T9_9HELO</name>
<accession>A0A9P8C3T9</accession>
<organism evidence="2 3">
    <name type="scientific">Amylocarpus encephaloides</name>
    <dbReference type="NCBI Taxonomy" id="45428"/>
    <lineage>
        <taxon>Eukaryota</taxon>
        <taxon>Fungi</taxon>
        <taxon>Dikarya</taxon>
        <taxon>Ascomycota</taxon>
        <taxon>Pezizomycotina</taxon>
        <taxon>Leotiomycetes</taxon>
        <taxon>Helotiales</taxon>
        <taxon>Helotiales incertae sedis</taxon>
        <taxon>Amylocarpus</taxon>
    </lineage>
</organism>
<feature type="region of interest" description="Disordered" evidence="1">
    <location>
        <begin position="89"/>
        <end position="184"/>
    </location>
</feature>